<evidence type="ECO:0008006" key="3">
    <source>
        <dbReference type="Google" id="ProtNLM"/>
    </source>
</evidence>
<gene>
    <name evidence="1" type="ORF">FBUS_01944</name>
</gene>
<comment type="caution">
    <text evidence="1">The sequence shown here is derived from an EMBL/GenBank/DDBJ whole genome shotgun (WGS) entry which is preliminary data.</text>
</comment>
<keyword evidence="2" id="KW-1185">Reference proteome</keyword>
<dbReference type="EMBL" id="LUCM01005137">
    <property type="protein sequence ID" value="KAA0193296.1"/>
    <property type="molecule type" value="Genomic_DNA"/>
</dbReference>
<proteinExistence type="predicted"/>
<dbReference type="InterPro" id="IPR008978">
    <property type="entry name" value="HSP20-like_chaperone"/>
</dbReference>
<dbReference type="Proteomes" id="UP000728185">
    <property type="component" value="Unassembled WGS sequence"/>
</dbReference>
<protein>
    <recommendedName>
        <fullName evidence="3">SHSP domain-containing protein</fullName>
    </recommendedName>
</protein>
<organism evidence="1 2">
    <name type="scientific">Fasciolopsis buskii</name>
    <dbReference type="NCBI Taxonomy" id="27845"/>
    <lineage>
        <taxon>Eukaryota</taxon>
        <taxon>Metazoa</taxon>
        <taxon>Spiralia</taxon>
        <taxon>Lophotrochozoa</taxon>
        <taxon>Platyhelminthes</taxon>
        <taxon>Trematoda</taxon>
        <taxon>Digenea</taxon>
        <taxon>Plagiorchiida</taxon>
        <taxon>Echinostomata</taxon>
        <taxon>Echinostomatoidea</taxon>
        <taxon>Fasciolidae</taxon>
        <taxon>Fasciolopsis</taxon>
    </lineage>
</organism>
<dbReference type="AlphaFoldDB" id="A0A8E0VH11"/>
<dbReference type="Gene3D" id="2.60.40.790">
    <property type="match status" value="2"/>
</dbReference>
<sequence>MFPMSSILEHVCTYFIVNGSTQESFLKIVLDARQIAFEAITATSKCDKEIFITAHHETTEGDSLIRREVRQVLTVPSDVMVRSAKFVLLKSGFLVIDIPFKMKFYKRSFERATTSEAPNDDELSGYTSAASPTRSKIQQLTYAIGPNNRENQLDRHQTTREGNQLLLRIPLDHSYSHKGVTVKVVNRSVCVSATRLEKSNVLSAARQDGKPYLIQRNFYKEYEASDLVPDPESIVYELKDNWLLVRVSALPDAT</sequence>
<evidence type="ECO:0000313" key="2">
    <source>
        <dbReference type="Proteomes" id="UP000728185"/>
    </source>
</evidence>
<dbReference type="OrthoDB" id="6236840at2759"/>
<name>A0A8E0VH11_9TREM</name>
<reference evidence="1" key="1">
    <citation type="submission" date="2019-05" db="EMBL/GenBank/DDBJ databases">
        <title>Annotation for the trematode Fasciolopsis buski.</title>
        <authorList>
            <person name="Choi Y.-J."/>
        </authorList>
    </citation>
    <scope>NUCLEOTIDE SEQUENCE</scope>
    <source>
        <strain evidence="1">HT</strain>
        <tissue evidence="1">Whole worm</tissue>
    </source>
</reference>
<accession>A0A8E0VH11</accession>
<evidence type="ECO:0000313" key="1">
    <source>
        <dbReference type="EMBL" id="KAA0193296.1"/>
    </source>
</evidence>